<evidence type="ECO:0000313" key="6">
    <source>
        <dbReference type="Proteomes" id="UP000760860"/>
    </source>
</evidence>
<dbReference type="InterPro" id="IPR036875">
    <property type="entry name" value="Znf_CCHC_sf"/>
</dbReference>
<evidence type="ECO:0000313" key="4">
    <source>
        <dbReference type="EMBL" id="KAG2953403.1"/>
    </source>
</evidence>
<feature type="region of interest" description="Disordered" evidence="2">
    <location>
        <begin position="1"/>
        <end position="32"/>
    </location>
</feature>
<dbReference type="Proteomes" id="UP000760860">
    <property type="component" value="Unassembled WGS sequence"/>
</dbReference>
<name>A0A8T1IPB2_9STRA</name>
<keyword evidence="1" id="KW-0862">Zinc</keyword>
<dbReference type="PROSITE" id="PS50158">
    <property type="entry name" value="ZF_CCHC"/>
    <property type="match status" value="1"/>
</dbReference>
<proteinExistence type="predicted"/>
<dbReference type="GO" id="GO:0003676">
    <property type="term" value="F:nucleic acid binding"/>
    <property type="evidence" value="ECO:0007669"/>
    <property type="project" value="InterPro"/>
</dbReference>
<dbReference type="SUPFAM" id="SSF57756">
    <property type="entry name" value="Retrovirus zinc finger-like domains"/>
    <property type="match status" value="1"/>
</dbReference>
<evidence type="ECO:0000256" key="1">
    <source>
        <dbReference type="PROSITE-ProRule" id="PRU00047"/>
    </source>
</evidence>
<feature type="compositionally biased region" description="Low complexity" evidence="2">
    <location>
        <begin position="14"/>
        <end position="31"/>
    </location>
</feature>
<reference evidence="5" key="1">
    <citation type="submission" date="2018-05" db="EMBL/GenBank/DDBJ databases">
        <title>Effector identification in a new, highly contiguous assembly of the strawberry crown rot pathogen Phytophthora cactorum.</title>
        <authorList>
            <person name="Armitage A.D."/>
            <person name="Nellist C.F."/>
            <person name="Bates H."/>
            <person name="Vickerstaff R.J."/>
            <person name="Harrison R.J."/>
        </authorList>
    </citation>
    <scope>NUCLEOTIDE SEQUENCE</scope>
    <source>
        <strain evidence="4">4040</strain>
        <strain evidence="5">P421</strain>
    </source>
</reference>
<dbReference type="Proteomes" id="UP000736787">
    <property type="component" value="Unassembled WGS sequence"/>
</dbReference>
<comment type="caution">
    <text evidence="5">The sequence shown here is derived from an EMBL/GenBank/DDBJ whole genome shotgun (WGS) entry which is preliminary data.</text>
</comment>
<evidence type="ECO:0000313" key="5">
    <source>
        <dbReference type="EMBL" id="KAG3226527.1"/>
    </source>
</evidence>
<dbReference type="AlphaFoldDB" id="A0A8T1IPB2"/>
<evidence type="ECO:0000256" key="2">
    <source>
        <dbReference type="SAM" id="MobiDB-lite"/>
    </source>
</evidence>
<evidence type="ECO:0000259" key="3">
    <source>
        <dbReference type="PROSITE" id="PS50158"/>
    </source>
</evidence>
<dbReference type="InterPro" id="IPR001878">
    <property type="entry name" value="Znf_CCHC"/>
</dbReference>
<protein>
    <recommendedName>
        <fullName evidence="3">CCHC-type domain-containing protein</fullName>
    </recommendedName>
</protein>
<gene>
    <name evidence="4" type="ORF">PC117_g2029</name>
    <name evidence="5" type="ORF">PC129_g2868</name>
</gene>
<dbReference type="EMBL" id="RCMV01000055">
    <property type="protein sequence ID" value="KAG3226527.1"/>
    <property type="molecule type" value="Genomic_DNA"/>
</dbReference>
<organism evidence="5 6">
    <name type="scientific">Phytophthora cactorum</name>
    <dbReference type="NCBI Taxonomy" id="29920"/>
    <lineage>
        <taxon>Eukaryota</taxon>
        <taxon>Sar</taxon>
        <taxon>Stramenopiles</taxon>
        <taxon>Oomycota</taxon>
        <taxon>Peronosporomycetes</taxon>
        <taxon>Peronosporales</taxon>
        <taxon>Peronosporaceae</taxon>
        <taxon>Phytophthora</taxon>
    </lineage>
</organism>
<dbReference type="EMBL" id="RCMK01000025">
    <property type="protein sequence ID" value="KAG2953403.1"/>
    <property type="molecule type" value="Genomic_DNA"/>
</dbReference>
<dbReference type="GO" id="GO:0008270">
    <property type="term" value="F:zinc ion binding"/>
    <property type="evidence" value="ECO:0007669"/>
    <property type="project" value="UniProtKB-KW"/>
</dbReference>
<keyword evidence="1" id="KW-0479">Metal-binding</keyword>
<sequence>MEIDAIQQFDGRRGATPSTPRPRSSPRGSRPMKCFRCMKPGHRAALCRAPAPVVANVTIENDVAVAGQAKNSDNQ</sequence>
<dbReference type="VEuPathDB" id="FungiDB:PC110_g21667"/>
<keyword evidence="1" id="KW-0863">Zinc-finger</keyword>
<feature type="domain" description="CCHC-type" evidence="3">
    <location>
        <begin position="33"/>
        <end position="48"/>
    </location>
</feature>
<accession>A0A8T1IPB2</accession>